<reference evidence="1 2" key="1">
    <citation type="journal article" date="2018" name="Front. Plant Sci.">
        <title>Red Clover (Trifolium pratense) and Zigzag Clover (T. medium) - A Picture of Genomic Similarities and Differences.</title>
        <authorList>
            <person name="Dluhosova J."/>
            <person name="Istvanek J."/>
            <person name="Nedelnik J."/>
            <person name="Repkova J."/>
        </authorList>
    </citation>
    <scope>NUCLEOTIDE SEQUENCE [LARGE SCALE GENOMIC DNA]</scope>
    <source>
        <strain evidence="2">cv. 10/8</strain>
        <tissue evidence="1">Leaf</tissue>
    </source>
</reference>
<protein>
    <submittedName>
        <fullName evidence="1">Serine/threonine-protein kinase ATM-like</fullName>
    </submittedName>
</protein>
<sequence length="83" mass="9173">MDAVSSVIQTVVDGFLDSDGSHTTAAVADKINIFRPDRVFMFLVEIHYKITAASHYRHKCHRLSGIEVLISVLGQRVTVLSTS</sequence>
<dbReference type="Proteomes" id="UP000265520">
    <property type="component" value="Unassembled WGS sequence"/>
</dbReference>
<dbReference type="EMBL" id="LXQA010048063">
    <property type="protein sequence ID" value="MCI02086.1"/>
    <property type="molecule type" value="Genomic_DNA"/>
</dbReference>
<organism evidence="1 2">
    <name type="scientific">Trifolium medium</name>
    <dbReference type="NCBI Taxonomy" id="97028"/>
    <lineage>
        <taxon>Eukaryota</taxon>
        <taxon>Viridiplantae</taxon>
        <taxon>Streptophyta</taxon>
        <taxon>Embryophyta</taxon>
        <taxon>Tracheophyta</taxon>
        <taxon>Spermatophyta</taxon>
        <taxon>Magnoliopsida</taxon>
        <taxon>eudicotyledons</taxon>
        <taxon>Gunneridae</taxon>
        <taxon>Pentapetalae</taxon>
        <taxon>rosids</taxon>
        <taxon>fabids</taxon>
        <taxon>Fabales</taxon>
        <taxon>Fabaceae</taxon>
        <taxon>Papilionoideae</taxon>
        <taxon>50 kb inversion clade</taxon>
        <taxon>NPAAA clade</taxon>
        <taxon>Hologalegina</taxon>
        <taxon>IRL clade</taxon>
        <taxon>Trifolieae</taxon>
        <taxon>Trifolium</taxon>
    </lineage>
</organism>
<evidence type="ECO:0000313" key="2">
    <source>
        <dbReference type="Proteomes" id="UP000265520"/>
    </source>
</evidence>
<evidence type="ECO:0000313" key="1">
    <source>
        <dbReference type="EMBL" id="MCI02086.1"/>
    </source>
</evidence>
<keyword evidence="2" id="KW-1185">Reference proteome</keyword>
<dbReference type="PANTHER" id="PTHR37079">
    <property type="entry name" value="SERINE/THREONINE-PROTEIN KINASE ATM"/>
    <property type="match status" value="1"/>
</dbReference>
<keyword evidence="1" id="KW-0418">Kinase</keyword>
<name>A0A392NSM3_9FABA</name>
<dbReference type="InterPro" id="IPR057445">
    <property type="entry name" value="ATM_TPR"/>
</dbReference>
<dbReference type="GO" id="GO:0004674">
    <property type="term" value="F:protein serine/threonine kinase activity"/>
    <property type="evidence" value="ECO:0007669"/>
    <property type="project" value="InterPro"/>
</dbReference>
<dbReference type="InterPro" id="IPR038980">
    <property type="entry name" value="ATM_plant"/>
</dbReference>
<feature type="non-terminal residue" evidence="1">
    <location>
        <position position="83"/>
    </location>
</feature>
<dbReference type="AlphaFoldDB" id="A0A392NSM3"/>
<accession>A0A392NSM3</accession>
<dbReference type="Pfam" id="PF25360">
    <property type="entry name" value="TPR_ATM"/>
    <property type="match status" value="1"/>
</dbReference>
<keyword evidence="1" id="KW-0808">Transferase</keyword>
<dbReference type="PANTHER" id="PTHR37079:SF4">
    <property type="entry name" value="SERINE_THREONINE-PROTEIN KINASE ATM"/>
    <property type="match status" value="1"/>
</dbReference>
<proteinExistence type="predicted"/>
<dbReference type="GO" id="GO:0006974">
    <property type="term" value="P:DNA damage response"/>
    <property type="evidence" value="ECO:0007669"/>
    <property type="project" value="InterPro"/>
</dbReference>
<comment type="caution">
    <text evidence="1">The sequence shown here is derived from an EMBL/GenBank/DDBJ whole genome shotgun (WGS) entry which is preliminary data.</text>
</comment>